<evidence type="ECO:0000313" key="8">
    <source>
        <dbReference type="Proteomes" id="UP000032568"/>
    </source>
</evidence>
<keyword evidence="3" id="KW-0520">NAD</keyword>
<feature type="domain" description="D-isomer specific 2-hydroxyacid dehydrogenase catalytic" evidence="5">
    <location>
        <begin position="27"/>
        <end position="332"/>
    </location>
</feature>
<sequence length="336" mass="36611">MHAVFLDLQTFSIANANSPAAATSTALKNINGQVTKLTCYNTTTPEQVVERCREADIVISNKVVLDKTILMQLPQLKLICIAATGSNNIDLATARTQGIAVTNVTGYANASVAQYVFAQILEYFHQTSHHNRNTERGLWQQNPTFCLHGNAITELAGKTLGIIGYGSLGQAVAKIAAAFDIKVLIGERPGAKSLRPGRCTFDFLLQHSDIVSLHCPLTADTRHLMNEQSFQHMKPTAMLINTARGDLIDNRALLAALKNGELACAVLDVLDQEPPPADHPLLISRLNNEIDCGPNKLKITGHIAWASEQAQQRLLDGIAANICAYREQKSLNRLDK</sequence>
<dbReference type="InterPro" id="IPR006140">
    <property type="entry name" value="D-isomer_DH_NAD-bd"/>
</dbReference>
<dbReference type="Pfam" id="PF00389">
    <property type="entry name" value="2-Hacid_dh"/>
    <property type="match status" value="1"/>
</dbReference>
<dbReference type="PROSITE" id="PS00670">
    <property type="entry name" value="D_2_HYDROXYACID_DH_2"/>
    <property type="match status" value="1"/>
</dbReference>
<organism evidence="7 8">
    <name type="scientific">Thalassomonas actiniarum</name>
    <dbReference type="NCBI Taxonomy" id="485447"/>
    <lineage>
        <taxon>Bacteria</taxon>
        <taxon>Pseudomonadati</taxon>
        <taxon>Pseudomonadota</taxon>
        <taxon>Gammaproteobacteria</taxon>
        <taxon>Alteromonadales</taxon>
        <taxon>Colwelliaceae</taxon>
        <taxon>Thalassomonas</taxon>
    </lineage>
</organism>
<evidence type="ECO:0000313" key="7">
    <source>
        <dbReference type="EMBL" id="WDD99894.1"/>
    </source>
</evidence>
<dbReference type="PANTHER" id="PTHR43761">
    <property type="entry name" value="D-ISOMER SPECIFIC 2-HYDROXYACID DEHYDROGENASE FAMILY PROTEIN (AFU_ORTHOLOGUE AFUA_1G13630)"/>
    <property type="match status" value="1"/>
</dbReference>
<dbReference type="Gene3D" id="3.40.50.720">
    <property type="entry name" value="NAD(P)-binding Rossmann-like Domain"/>
    <property type="match status" value="2"/>
</dbReference>
<accession>A0AAF0C4J7</accession>
<dbReference type="Pfam" id="PF02826">
    <property type="entry name" value="2-Hacid_dh_C"/>
    <property type="match status" value="1"/>
</dbReference>
<keyword evidence="2 4" id="KW-0560">Oxidoreductase</keyword>
<evidence type="ECO:0000259" key="6">
    <source>
        <dbReference type="Pfam" id="PF02826"/>
    </source>
</evidence>
<feature type="domain" description="D-isomer specific 2-hydroxyacid dehydrogenase NAD-binding" evidence="6">
    <location>
        <begin position="118"/>
        <end position="282"/>
    </location>
</feature>
<protein>
    <submittedName>
        <fullName evidence="7">D-2-hydroxyacid dehydrogenase</fullName>
    </submittedName>
</protein>
<evidence type="ECO:0000256" key="2">
    <source>
        <dbReference type="ARBA" id="ARBA00023002"/>
    </source>
</evidence>
<dbReference type="KEGG" id="tact:SG35_004305"/>
<dbReference type="PROSITE" id="PS00671">
    <property type="entry name" value="D_2_HYDROXYACID_DH_3"/>
    <property type="match status" value="1"/>
</dbReference>
<reference evidence="7 8" key="1">
    <citation type="journal article" date="2015" name="Genome Announc.">
        <title>Draft Genome Sequences of Marine Isolates of Thalassomonas viridans and Thalassomonas actiniarum.</title>
        <authorList>
            <person name="Olonade I."/>
            <person name="van Zyl L.J."/>
            <person name="Trindade M."/>
        </authorList>
    </citation>
    <scope>NUCLEOTIDE SEQUENCE [LARGE SCALE GENOMIC DNA]</scope>
    <source>
        <strain evidence="7 8">A5K-106</strain>
    </source>
</reference>
<evidence type="ECO:0000256" key="3">
    <source>
        <dbReference type="ARBA" id="ARBA00023027"/>
    </source>
</evidence>
<name>A0AAF0C4J7_9GAMM</name>
<dbReference type="GO" id="GO:0016616">
    <property type="term" value="F:oxidoreductase activity, acting on the CH-OH group of donors, NAD or NADP as acceptor"/>
    <property type="evidence" value="ECO:0007669"/>
    <property type="project" value="InterPro"/>
</dbReference>
<dbReference type="InterPro" id="IPR006139">
    <property type="entry name" value="D-isomer_2_OHA_DH_cat_dom"/>
</dbReference>
<dbReference type="PANTHER" id="PTHR43761:SF1">
    <property type="entry name" value="D-ISOMER SPECIFIC 2-HYDROXYACID DEHYDROGENASE CATALYTIC DOMAIN-CONTAINING PROTEIN-RELATED"/>
    <property type="match status" value="1"/>
</dbReference>
<keyword evidence="8" id="KW-1185">Reference proteome</keyword>
<dbReference type="AlphaFoldDB" id="A0AAF0C4J7"/>
<dbReference type="RefSeq" id="WP_044831871.1">
    <property type="nucleotide sequence ID" value="NZ_CP059735.1"/>
</dbReference>
<dbReference type="InterPro" id="IPR029753">
    <property type="entry name" value="D-isomer_DH_CS"/>
</dbReference>
<evidence type="ECO:0000256" key="1">
    <source>
        <dbReference type="ARBA" id="ARBA00005854"/>
    </source>
</evidence>
<comment type="similarity">
    <text evidence="1 4">Belongs to the D-isomer specific 2-hydroxyacid dehydrogenase family.</text>
</comment>
<proteinExistence type="inferred from homology"/>
<dbReference type="SUPFAM" id="SSF51735">
    <property type="entry name" value="NAD(P)-binding Rossmann-fold domains"/>
    <property type="match status" value="1"/>
</dbReference>
<gene>
    <name evidence="7" type="ORF">SG35_004305</name>
</gene>
<evidence type="ECO:0000259" key="5">
    <source>
        <dbReference type="Pfam" id="PF00389"/>
    </source>
</evidence>
<dbReference type="GO" id="GO:0051287">
    <property type="term" value="F:NAD binding"/>
    <property type="evidence" value="ECO:0007669"/>
    <property type="project" value="InterPro"/>
</dbReference>
<dbReference type="EMBL" id="CP059735">
    <property type="protein sequence ID" value="WDD99894.1"/>
    <property type="molecule type" value="Genomic_DNA"/>
</dbReference>
<evidence type="ECO:0000256" key="4">
    <source>
        <dbReference type="RuleBase" id="RU003719"/>
    </source>
</evidence>
<reference evidence="7 8" key="2">
    <citation type="journal article" date="2022" name="Mar. Drugs">
        <title>Bioassay-Guided Fractionation Leads to the Detection of Cholic Acid Generated by the Rare Thalassomonas sp.</title>
        <authorList>
            <person name="Pheiffer F."/>
            <person name="Schneider Y.K."/>
            <person name="Hansen E.H."/>
            <person name="Andersen J.H."/>
            <person name="Isaksson J."/>
            <person name="Busche T."/>
            <person name="R C."/>
            <person name="Kalinowski J."/>
            <person name="Zyl L.V."/>
            <person name="Trindade M."/>
        </authorList>
    </citation>
    <scope>NUCLEOTIDE SEQUENCE [LARGE SCALE GENOMIC DNA]</scope>
    <source>
        <strain evidence="7 8">A5K-106</strain>
    </source>
</reference>
<dbReference type="InterPro" id="IPR050418">
    <property type="entry name" value="D-iso_2-hydroxyacid_DH_PdxB"/>
</dbReference>
<dbReference type="SUPFAM" id="SSF52283">
    <property type="entry name" value="Formate/glycerate dehydrogenase catalytic domain-like"/>
    <property type="match status" value="1"/>
</dbReference>
<dbReference type="CDD" id="cd12162">
    <property type="entry name" value="2-Hacid_dh_4"/>
    <property type="match status" value="1"/>
</dbReference>
<dbReference type="Proteomes" id="UP000032568">
    <property type="component" value="Chromosome"/>
</dbReference>
<dbReference type="InterPro" id="IPR036291">
    <property type="entry name" value="NAD(P)-bd_dom_sf"/>
</dbReference>